<name>A0AAD7JM23_9AGAR</name>
<evidence type="ECO:0000313" key="3">
    <source>
        <dbReference type="EMBL" id="KAJ7767782.1"/>
    </source>
</evidence>
<gene>
    <name evidence="3" type="ORF">B0H16DRAFT_1520739</name>
</gene>
<dbReference type="Gene3D" id="1.20.930.20">
    <property type="entry name" value="Adaptor protein Cbl, N-terminal domain"/>
    <property type="match status" value="1"/>
</dbReference>
<evidence type="ECO:0000256" key="1">
    <source>
        <dbReference type="SAM" id="MobiDB-lite"/>
    </source>
</evidence>
<dbReference type="Pfam" id="PF20703">
    <property type="entry name" value="nSTAND1"/>
    <property type="match status" value="1"/>
</dbReference>
<evidence type="ECO:0000313" key="4">
    <source>
        <dbReference type="Proteomes" id="UP001215598"/>
    </source>
</evidence>
<accession>A0AAD7JM23</accession>
<dbReference type="InterPro" id="IPR036537">
    <property type="entry name" value="Adaptor_Cbl_N_dom_sf"/>
</dbReference>
<feature type="domain" description="Novel STAND NTPase 1" evidence="2">
    <location>
        <begin position="210"/>
        <end position="349"/>
    </location>
</feature>
<dbReference type="AlphaFoldDB" id="A0AAD7JM23"/>
<dbReference type="Gene3D" id="1.25.40.10">
    <property type="entry name" value="Tetratricopeptide repeat domain"/>
    <property type="match status" value="1"/>
</dbReference>
<dbReference type="InterPro" id="IPR011990">
    <property type="entry name" value="TPR-like_helical_dom_sf"/>
</dbReference>
<dbReference type="PANTHER" id="PTHR47691">
    <property type="entry name" value="REGULATOR-RELATED"/>
    <property type="match status" value="1"/>
</dbReference>
<reference evidence="3" key="1">
    <citation type="submission" date="2023-03" db="EMBL/GenBank/DDBJ databases">
        <title>Massive genome expansion in bonnet fungi (Mycena s.s.) driven by repeated elements and novel gene families across ecological guilds.</title>
        <authorList>
            <consortium name="Lawrence Berkeley National Laboratory"/>
            <person name="Harder C.B."/>
            <person name="Miyauchi S."/>
            <person name="Viragh M."/>
            <person name="Kuo A."/>
            <person name="Thoen E."/>
            <person name="Andreopoulos B."/>
            <person name="Lu D."/>
            <person name="Skrede I."/>
            <person name="Drula E."/>
            <person name="Henrissat B."/>
            <person name="Morin E."/>
            <person name="Kohler A."/>
            <person name="Barry K."/>
            <person name="LaButti K."/>
            <person name="Morin E."/>
            <person name="Salamov A."/>
            <person name="Lipzen A."/>
            <person name="Mereny Z."/>
            <person name="Hegedus B."/>
            <person name="Baldrian P."/>
            <person name="Stursova M."/>
            <person name="Weitz H."/>
            <person name="Taylor A."/>
            <person name="Grigoriev I.V."/>
            <person name="Nagy L.G."/>
            <person name="Martin F."/>
            <person name="Kauserud H."/>
        </authorList>
    </citation>
    <scope>NUCLEOTIDE SEQUENCE</scope>
    <source>
        <strain evidence="3">CBHHK182m</strain>
    </source>
</reference>
<dbReference type="Gene3D" id="3.40.50.300">
    <property type="entry name" value="P-loop containing nucleotide triphosphate hydrolases"/>
    <property type="match status" value="1"/>
</dbReference>
<dbReference type="PANTHER" id="PTHR47691:SF3">
    <property type="entry name" value="HTH-TYPE TRANSCRIPTIONAL REGULATOR RV0890C-RELATED"/>
    <property type="match status" value="1"/>
</dbReference>
<dbReference type="SUPFAM" id="SSF52540">
    <property type="entry name" value="P-loop containing nucleoside triphosphate hydrolases"/>
    <property type="match status" value="1"/>
</dbReference>
<dbReference type="EMBL" id="JARKIB010000021">
    <property type="protein sequence ID" value="KAJ7767782.1"/>
    <property type="molecule type" value="Genomic_DNA"/>
</dbReference>
<dbReference type="InterPro" id="IPR049052">
    <property type="entry name" value="nSTAND1"/>
</dbReference>
<dbReference type="SUPFAM" id="SSF48452">
    <property type="entry name" value="TPR-like"/>
    <property type="match status" value="1"/>
</dbReference>
<dbReference type="InterPro" id="IPR027417">
    <property type="entry name" value="P-loop_NTPase"/>
</dbReference>
<comment type="caution">
    <text evidence="3">The sequence shown here is derived from an EMBL/GenBank/DDBJ whole genome shotgun (WGS) entry which is preliminary data.</text>
</comment>
<evidence type="ECO:0000259" key="2">
    <source>
        <dbReference type="Pfam" id="PF20703"/>
    </source>
</evidence>
<feature type="region of interest" description="Disordered" evidence="1">
    <location>
        <begin position="1023"/>
        <end position="1056"/>
    </location>
</feature>
<organism evidence="3 4">
    <name type="scientific">Mycena metata</name>
    <dbReference type="NCBI Taxonomy" id="1033252"/>
    <lineage>
        <taxon>Eukaryota</taxon>
        <taxon>Fungi</taxon>
        <taxon>Dikarya</taxon>
        <taxon>Basidiomycota</taxon>
        <taxon>Agaricomycotina</taxon>
        <taxon>Agaricomycetes</taxon>
        <taxon>Agaricomycetidae</taxon>
        <taxon>Agaricales</taxon>
        <taxon>Marasmiineae</taxon>
        <taxon>Mycenaceae</taxon>
        <taxon>Mycena</taxon>
    </lineage>
</organism>
<dbReference type="GO" id="GO:0007166">
    <property type="term" value="P:cell surface receptor signaling pathway"/>
    <property type="evidence" value="ECO:0007669"/>
    <property type="project" value="InterPro"/>
</dbReference>
<dbReference type="Proteomes" id="UP001215598">
    <property type="component" value="Unassembled WGS sequence"/>
</dbReference>
<feature type="compositionally biased region" description="Polar residues" evidence="1">
    <location>
        <begin position="1027"/>
        <end position="1038"/>
    </location>
</feature>
<feature type="non-terminal residue" evidence="3">
    <location>
        <position position="1056"/>
    </location>
</feature>
<sequence>MPHQLKTRIQGIKACLVSALALFDDLNKAFAPPFIEAIGKSTEVLIDGIQNLKSKREECFQLVERIHQVLYAIIDLHIKSETVGSLPPSIVDHTERFMGTLQKICTYIGAHQKGNRIKQFFRQSEMNALLKDCHSGLDQAMQVFKVQPGYTVFNSVIEIQKKEQDMHNDLLELVAMLSDSTVSDRSSSILYGGVNGSQNSSTSFCMLPSKPKIFHGRESELADIIQLLAQDSPRLAILGGGGMGKTSLARAVLHYSDICAKFQERFFVSAEATTTAHQLATLIGLHLGLEPNGDLRTVVHIFADKENPCLLVLDNLETPWEPRESRRGVEDFLSLLADVKHLALIITMRGSERPGKVQWTRPFLLPLQPLSDGAAQKTFDDITDDSHDSEEKIQLLRFTENMPLAVDLMAHLVDYEGLSNVLTRWQVEKTAVLSVGHTRNSNLDASITISFSSPRITAGAKQLLSVLAVLPDGLSDIELMQINILIPGIHSCKSALLATSLAYKDTSGRLRSLVPIREHIHQFYPPPLSLIHSVRKCFHELLACYGNHIDKLGNIMTQITANLANLDDMLRQGLCPESAELFSTGRFNISLSSFYRLTRMSQTPLLQHDLAQPFDHRLQVLHLIEHLWQPEAPIQDLISQGISHFQNLNDPTLESRFYLAAGTATLSSEPNHRSRALQFLEKALALARSSDGNGEADALTAIAYVKWCNEDHLAALALSRNAQSLAHRTGSLLQEVRALGQIAMCFTSLGRYQASITNIRRGRALFNDYGLFGGYFDRWIMMNLAEVHLQISEFAEARNLYATAIQNCSLDLDPMFHGVALLNIANIDVIIGATEFDIRENVHKAKIIFASLNMFAEVAYCEIVSADLMLREGEISSASLLYRKHLHLAWGVDSQLVSRCLVGLCQCSAQEAHSNSNWPVVYLAFAQTVKARLALHKALLFMGDFLLASHEEETAETLFTIALQGFTFMDVHFSRAQCMMRLGELASRNGDLVKAAELWTSARPLFKCSSQLNEVAQIDSKIEEASKSSTTGNQQDEGTASLPGFEGRTGTSTTNH</sequence>
<proteinExistence type="predicted"/>
<dbReference type="CDD" id="cd21037">
    <property type="entry name" value="MLKL_NTD"/>
    <property type="match status" value="1"/>
</dbReference>
<protein>
    <recommendedName>
        <fullName evidence="2">Novel STAND NTPase 1 domain-containing protein</fullName>
    </recommendedName>
</protein>
<keyword evidence="4" id="KW-1185">Reference proteome</keyword>
<dbReference type="InterPro" id="IPR059179">
    <property type="entry name" value="MLKL-like_MCAfunc"/>
</dbReference>